<dbReference type="SMART" id="SM00434">
    <property type="entry name" value="TOP4c"/>
    <property type="match status" value="1"/>
</dbReference>
<evidence type="ECO:0000256" key="8">
    <source>
        <dbReference type="ARBA" id="ARBA00022840"/>
    </source>
</evidence>
<evidence type="ECO:0000256" key="10">
    <source>
        <dbReference type="ARBA" id="ARBA00023029"/>
    </source>
</evidence>
<dbReference type="InterPro" id="IPR013758">
    <property type="entry name" value="Topo_IIA_A/C_ab"/>
</dbReference>
<keyword evidence="9" id="KW-0460">Magnesium</keyword>
<evidence type="ECO:0000256" key="7">
    <source>
        <dbReference type="ARBA" id="ARBA00022741"/>
    </source>
</evidence>
<dbReference type="Gene3D" id="3.90.199.10">
    <property type="entry name" value="Topoisomerase II, domain 5"/>
    <property type="match status" value="1"/>
</dbReference>
<dbReference type="InterPro" id="IPR001154">
    <property type="entry name" value="TopoII_euk"/>
</dbReference>
<dbReference type="InterPro" id="IPR020568">
    <property type="entry name" value="Ribosomal_Su5_D2-typ_SF"/>
</dbReference>
<dbReference type="FunFam" id="3.30.1490.30:FF:000001">
    <property type="entry name" value="DNA topoisomerase 2"/>
    <property type="match status" value="1"/>
</dbReference>
<comment type="similarity">
    <text evidence="4">Belongs to the type II topoisomerase family.</text>
</comment>
<feature type="domain" description="Toprim" evidence="13">
    <location>
        <begin position="436"/>
        <end position="550"/>
    </location>
</feature>
<dbReference type="CDD" id="cd03365">
    <property type="entry name" value="TOPRIM_TopoIIA"/>
    <property type="match status" value="1"/>
</dbReference>
<protein>
    <recommendedName>
        <fullName evidence="5">DNA topoisomerase (ATP-hydrolyzing)</fullName>
        <ecNumber evidence="5">5.6.2.2</ecNumber>
    </recommendedName>
</protein>
<dbReference type="InterPro" id="IPR001241">
    <property type="entry name" value="Topo_IIA"/>
</dbReference>
<evidence type="ECO:0000256" key="6">
    <source>
        <dbReference type="ARBA" id="ARBA00022723"/>
    </source>
</evidence>
<dbReference type="SMART" id="SM00433">
    <property type="entry name" value="TOP2c"/>
    <property type="match status" value="1"/>
</dbReference>
<comment type="cofactor">
    <cofactor evidence="2">
        <name>Ca(2+)</name>
        <dbReference type="ChEBI" id="CHEBI:29108"/>
    </cofactor>
</comment>
<dbReference type="SUPFAM" id="SSF56719">
    <property type="entry name" value="Type II DNA topoisomerase"/>
    <property type="match status" value="1"/>
</dbReference>
<evidence type="ECO:0000259" key="14">
    <source>
        <dbReference type="PROSITE" id="PS52040"/>
    </source>
</evidence>
<dbReference type="InterPro" id="IPR014721">
    <property type="entry name" value="Ribsml_uS5_D2-typ_fold_subgr"/>
</dbReference>
<comment type="cofactor">
    <cofactor evidence="3">
        <name>Mg(2+)</name>
        <dbReference type="ChEBI" id="CHEBI:18420"/>
    </cofactor>
</comment>
<dbReference type="SUPFAM" id="SSF55874">
    <property type="entry name" value="ATPase domain of HSP90 chaperone/DNA topoisomerase II/histidine kinase"/>
    <property type="match status" value="1"/>
</dbReference>
<dbReference type="PROSITE" id="PS00177">
    <property type="entry name" value="TOPOISOMERASE_II"/>
    <property type="match status" value="1"/>
</dbReference>
<accession>A0A6C0CT18</accession>
<dbReference type="InterPro" id="IPR018522">
    <property type="entry name" value="TopoIIA_CS"/>
</dbReference>
<dbReference type="PROSITE" id="PS52040">
    <property type="entry name" value="TOPO_IIA"/>
    <property type="match status" value="1"/>
</dbReference>
<evidence type="ECO:0000256" key="12">
    <source>
        <dbReference type="ARBA" id="ARBA00023235"/>
    </source>
</evidence>
<dbReference type="InterPro" id="IPR036890">
    <property type="entry name" value="HATPase_C_sf"/>
</dbReference>
<proteinExistence type="inferred from homology"/>
<dbReference type="InterPro" id="IPR006171">
    <property type="entry name" value="TOPRIM_dom"/>
</dbReference>
<evidence type="ECO:0000256" key="2">
    <source>
        <dbReference type="ARBA" id="ARBA00001913"/>
    </source>
</evidence>
<evidence type="ECO:0000259" key="13">
    <source>
        <dbReference type="PROSITE" id="PS50880"/>
    </source>
</evidence>
<dbReference type="GO" id="GO:0003677">
    <property type="term" value="F:DNA binding"/>
    <property type="evidence" value="ECO:0007669"/>
    <property type="project" value="UniProtKB-KW"/>
</dbReference>
<dbReference type="GO" id="GO:0003918">
    <property type="term" value="F:DNA topoisomerase type II (double strand cut, ATP-hydrolyzing) activity"/>
    <property type="evidence" value="ECO:0007669"/>
    <property type="project" value="UniProtKB-EC"/>
</dbReference>
<dbReference type="PANTHER" id="PTHR10169:SF38">
    <property type="entry name" value="DNA TOPOISOMERASE 2"/>
    <property type="match status" value="1"/>
</dbReference>
<evidence type="ECO:0000256" key="5">
    <source>
        <dbReference type="ARBA" id="ARBA00012895"/>
    </source>
</evidence>
<dbReference type="Gene3D" id="3.30.1360.40">
    <property type="match status" value="1"/>
</dbReference>
<comment type="catalytic activity">
    <reaction evidence="1">
        <text>ATP-dependent breakage, passage and rejoining of double-stranded DNA.</text>
        <dbReference type="EC" id="5.6.2.2"/>
    </reaction>
</comment>
<dbReference type="InterPro" id="IPR050634">
    <property type="entry name" value="DNA_Topoisomerase_II"/>
</dbReference>
<dbReference type="InterPro" id="IPR013757">
    <property type="entry name" value="Topo_IIA_A_a_sf"/>
</dbReference>
<dbReference type="GO" id="GO:0005634">
    <property type="term" value="C:nucleus"/>
    <property type="evidence" value="ECO:0007669"/>
    <property type="project" value="TreeGrafter"/>
</dbReference>
<dbReference type="InterPro" id="IPR031660">
    <property type="entry name" value="TOPRIM_C"/>
</dbReference>
<keyword evidence="11" id="KW-0238">DNA-binding</keyword>
<dbReference type="GO" id="GO:0046872">
    <property type="term" value="F:metal ion binding"/>
    <property type="evidence" value="ECO:0007669"/>
    <property type="project" value="UniProtKB-KW"/>
</dbReference>
<dbReference type="EC" id="5.6.2.2" evidence="5"/>
<dbReference type="Gene3D" id="3.40.50.670">
    <property type="match status" value="1"/>
</dbReference>
<name>A0A6C0CT18_9ZZZZ</name>
<organism evidence="15">
    <name type="scientific">viral metagenome</name>
    <dbReference type="NCBI Taxonomy" id="1070528"/>
    <lineage>
        <taxon>unclassified sequences</taxon>
        <taxon>metagenomes</taxon>
        <taxon>organismal metagenomes</taxon>
    </lineage>
</organism>
<dbReference type="SUPFAM" id="SSF54211">
    <property type="entry name" value="Ribosomal protein S5 domain 2-like"/>
    <property type="match status" value="1"/>
</dbReference>
<dbReference type="Pfam" id="PF00521">
    <property type="entry name" value="DNA_topoisoIV"/>
    <property type="match status" value="1"/>
</dbReference>
<evidence type="ECO:0000256" key="11">
    <source>
        <dbReference type="ARBA" id="ARBA00023125"/>
    </source>
</evidence>
<keyword evidence="12" id="KW-0413">Isomerase</keyword>
<dbReference type="Pfam" id="PF16898">
    <property type="entry name" value="TOPRIM_C"/>
    <property type="match status" value="1"/>
</dbReference>
<dbReference type="FunFam" id="3.90.199.10:FF:000002">
    <property type="entry name" value="DNA topoisomerase 2"/>
    <property type="match status" value="1"/>
</dbReference>
<reference evidence="15" key="1">
    <citation type="journal article" date="2020" name="Nature">
        <title>Giant virus diversity and host interactions through global metagenomics.</title>
        <authorList>
            <person name="Schulz F."/>
            <person name="Roux S."/>
            <person name="Paez-Espino D."/>
            <person name="Jungbluth S."/>
            <person name="Walsh D.A."/>
            <person name="Denef V.J."/>
            <person name="McMahon K.D."/>
            <person name="Konstantinidis K.T."/>
            <person name="Eloe-Fadrosh E.A."/>
            <person name="Kyrpides N.C."/>
            <person name="Woyke T."/>
        </authorList>
    </citation>
    <scope>NUCLEOTIDE SEQUENCE</scope>
    <source>
        <strain evidence="15">GVMAG-M-3300021962-46</strain>
    </source>
</reference>
<dbReference type="InterPro" id="IPR034157">
    <property type="entry name" value="TOPRIM_TopoII"/>
</dbReference>
<dbReference type="EMBL" id="MN739479">
    <property type="protein sequence ID" value="QHT07020.1"/>
    <property type="molecule type" value="Genomic_DNA"/>
</dbReference>
<sequence length="1177" mass="136720">MAKDIQEKYKKHELRDHIYQLPDTYIGSVERTILKTWLYDPINKRMIEKEIEYVPGLYKIYDEILVNAIDQSSRLKAEVKAGKKDVKPLKQIHIDIDRKTGIIEVINDGDGIDIEKHASYNNVWIPELIFGELLTSTNYDPEQEKLWGGKNGYGAKLANIFSDEFIIETVDHRRSLIYKQRFYENMKKRETAKVKTSTKSPYTKIRFLPDYARFGLDGLTDDLYDLFRKRAYDACATTDSTVSVYFNDEKLEAKDFEKYADLYIGNKDERPRAYESCSDRWEVIATYSESGQFEQISFVNGINTLRGGKHVEYLTNQITKKLSEMASSKKKKEVKPQHIKDNLTIIVKAYIVNPAFDSQTKETLTTQASKFGSKCDLSDKFFDKLYKTGIVEKAVSLTEFHEKKKVAKTDGKKTARVLIPKLDDANRAGTKDSINCTLILTEGDSAKTMAIAGLSVIGRDYYGVFPLRGKILNVKDANLKKIAENEEITNLKKIIGLEQGKDYKDLSSLRYGRIMIMTDQDHDGSHIKGLLFNVFQSIWPSLYKTERFLTSMLTPIIKVTHTNGEKISFYSITDFENWRKATEKTAIGLRPWTIKYYKGLGTSTANEAKDYFRDMKVTEYVYTGKTSDENLDLAFNKKRADDRKSWLMKYNRETILDYSQMKIPYEEFVNKDLIHFSNRDLERSIPSLCDGLKESTRKIMYGCFKRRLFNKEIKVAQLSGYISEVSAYHHGETSLQQAIIGMAQNFVGTNNIHLMQPIGQFGTRIQGGSDSASARYIHTLLTEMARKIFRQEDNPILNRMEDDGKPIEPEYYIPILPLVLVNGGIGIGTGFSTNIPQHNPSDVIDQCMKIIEALNKQEPIQTKEDIESMYKVIDKTRLGSIQPWYLGFKGTITPGKEGTYQSRGVWKWLDDQILEITELPIGTWTEDYKEYLIAMIANNSPILKDFENHYTDKNVRFILKFYPGVRPGVELNLETEFKLVSSKNLSMNNIHLYSEAGSVQKYKDTQEIIKEWSKVRLLKYYERKKYQLKELDNKYKLVSSKVRFIQEIIDKQLHIMNRMEKEVEAELTERGYPKLVERIQADDEDETPEQVAKQVANYDYLINMPIRQLTFEKKQELEKEAQRLDMMIKELKTKTIQQIWKEELEDLESIWETYRKEMEYQYENDAPMKEIKLKKKK</sequence>
<dbReference type="Gene3D" id="1.10.268.10">
    <property type="entry name" value="Topoisomerase, domain 3"/>
    <property type="match status" value="1"/>
</dbReference>
<dbReference type="Gene3D" id="3.30.230.10">
    <property type="match status" value="1"/>
</dbReference>
<keyword evidence="8" id="KW-0067">ATP-binding</keyword>
<dbReference type="AlphaFoldDB" id="A0A6C0CT18"/>
<dbReference type="GO" id="GO:0000819">
    <property type="term" value="P:sister chromatid segregation"/>
    <property type="evidence" value="ECO:0007669"/>
    <property type="project" value="TreeGrafter"/>
</dbReference>
<dbReference type="InterPro" id="IPR013760">
    <property type="entry name" value="Topo_IIA-like_dom_sf"/>
</dbReference>
<evidence type="ECO:0000256" key="3">
    <source>
        <dbReference type="ARBA" id="ARBA00001946"/>
    </source>
</evidence>
<dbReference type="FunFam" id="3.40.50.670:FF:000001">
    <property type="entry name" value="DNA topoisomerase 2"/>
    <property type="match status" value="2"/>
</dbReference>
<evidence type="ECO:0000313" key="15">
    <source>
        <dbReference type="EMBL" id="QHT07020.1"/>
    </source>
</evidence>
<dbReference type="PRINTS" id="PR01158">
    <property type="entry name" value="TOPISMRASEII"/>
</dbReference>
<keyword evidence="10" id="KW-0799">Topoisomerase</keyword>
<evidence type="ECO:0000256" key="1">
    <source>
        <dbReference type="ARBA" id="ARBA00000185"/>
    </source>
</evidence>
<dbReference type="Gene3D" id="3.30.1490.30">
    <property type="match status" value="1"/>
</dbReference>
<dbReference type="GO" id="GO:0005524">
    <property type="term" value="F:ATP binding"/>
    <property type="evidence" value="ECO:0007669"/>
    <property type="project" value="UniProtKB-KW"/>
</dbReference>
<dbReference type="InterPro" id="IPR002205">
    <property type="entry name" value="Topo_IIA_dom_A"/>
</dbReference>
<dbReference type="PANTHER" id="PTHR10169">
    <property type="entry name" value="DNA TOPOISOMERASE/GYRASE"/>
    <property type="match status" value="1"/>
</dbReference>
<dbReference type="CDD" id="cd03481">
    <property type="entry name" value="TopoIIA_Trans_ScTopoIIA"/>
    <property type="match status" value="1"/>
</dbReference>
<dbReference type="PRINTS" id="PR00418">
    <property type="entry name" value="TPI2FAMILY"/>
</dbReference>
<dbReference type="Gene3D" id="3.30.565.10">
    <property type="entry name" value="Histidine kinase-like ATPase, C-terminal domain"/>
    <property type="match status" value="1"/>
</dbReference>
<feature type="domain" description="Topo IIA-type catalytic" evidence="14">
    <location>
        <begin position="685"/>
        <end position="1144"/>
    </location>
</feature>
<evidence type="ECO:0000256" key="4">
    <source>
        <dbReference type="ARBA" id="ARBA00011080"/>
    </source>
</evidence>
<dbReference type="InterPro" id="IPR013506">
    <property type="entry name" value="Topo_IIA_bsu_dom2"/>
</dbReference>
<dbReference type="Pfam" id="PF00204">
    <property type="entry name" value="DNA_gyraseB"/>
    <property type="match status" value="1"/>
</dbReference>
<keyword evidence="7" id="KW-0547">Nucleotide-binding</keyword>
<evidence type="ECO:0000256" key="9">
    <source>
        <dbReference type="ARBA" id="ARBA00022842"/>
    </source>
</evidence>
<dbReference type="PROSITE" id="PS50880">
    <property type="entry name" value="TOPRIM"/>
    <property type="match status" value="1"/>
</dbReference>
<dbReference type="Pfam" id="PF01751">
    <property type="entry name" value="Toprim"/>
    <property type="match status" value="1"/>
</dbReference>
<dbReference type="FunFam" id="3.30.230.10:FF:000008">
    <property type="entry name" value="DNA topoisomerase 2"/>
    <property type="match status" value="1"/>
</dbReference>
<dbReference type="InterPro" id="IPR013759">
    <property type="entry name" value="Topo_IIA_B_C"/>
</dbReference>
<keyword evidence="6" id="KW-0479">Metal-binding</keyword>
<dbReference type="GO" id="GO:0000712">
    <property type="term" value="P:resolution of meiotic recombination intermediates"/>
    <property type="evidence" value="ECO:0007669"/>
    <property type="project" value="TreeGrafter"/>
</dbReference>
<dbReference type="GO" id="GO:0006265">
    <property type="term" value="P:DNA topological change"/>
    <property type="evidence" value="ECO:0007669"/>
    <property type="project" value="InterPro"/>
</dbReference>